<dbReference type="SUPFAM" id="SSF52540">
    <property type="entry name" value="P-loop containing nucleoside triphosphate hydrolases"/>
    <property type="match status" value="1"/>
</dbReference>
<keyword evidence="1" id="KW-0418">Kinase</keyword>
<dbReference type="InterPro" id="IPR027417">
    <property type="entry name" value="P-loop_NTPase"/>
</dbReference>
<dbReference type="Gene3D" id="3.40.50.300">
    <property type="entry name" value="P-loop containing nucleotide triphosphate hydrolases"/>
    <property type="match status" value="1"/>
</dbReference>
<comment type="caution">
    <text evidence="1">The sequence shown here is derived from an EMBL/GenBank/DDBJ whole genome shotgun (WGS) entry which is preliminary data.</text>
</comment>
<dbReference type="Proteomes" id="UP000574317">
    <property type="component" value="Unassembled WGS sequence"/>
</dbReference>
<keyword evidence="2" id="KW-1185">Reference proteome</keyword>
<dbReference type="GO" id="GO:0016301">
    <property type="term" value="F:kinase activity"/>
    <property type="evidence" value="ECO:0007669"/>
    <property type="project" value="UniProtKB-KW"/>
</dbReference>
<sequence length="192" mass="22039">MPVKPCPTIILIGPEGAGKTTIGKVLAERPDRELFRLDRHRKELYAPFDYDDAHANNLYEQQGVEALLKYWKYFEYRAVVDILQNALKPGDKFYGKILDFGAGHSIFENKEELDHVAELMAPYEGVFLVLPCEDMDEALKIMEERRGHELSYNEHFLSHPSNKTLAKHIIYTKDKSPARSADEILEYLGCPP</sequence>
<reference evidence="1 2" key="1">
    <citation type="submission" date="2020-05" db="EMBL/GenBank/DDBJ databases">
        <title>Identification and distribution of gene clusters putatively required for synthesis of sphingolipid metabolism inhibitors in phylogenetically diverse species of the filamentous fungus Fusarium.</title>
        <authorList>
            <person name="Kim H.-S."/>
            <person name="Busman M."/>
            <person name="Brown D.W."/>
            <person name="Divon H."/>
            <person name="Uhlig S."/>
            <person name="Proctor R.H."/>
        </authorList>
    </citation>
    <scope>NUCLEOTIDE SEQUENCE [LARGE SCALE GENOMIC DNA]</scope>
    <source>
        <strain evidence="1 2">NRRL 25196</strain>
    </source>
</reference>
<organism evidence="1 2">
    <name type="scientific">Fusarium napiforme</name>
    <dbReference type="NCBI Taxonomy" id="42672"/>
    <lineage>
        <taxon>Eukaryota</taxon>
        <taxon>Fungi</taxon>
        <taxon>Dikarya</taxon>
        <taxon>Ascomycota</taxon>
        <taxon>Pezizomycotina</taxon>
        <taxon>Sordariomycetes</taxon>
        <taxon>Hypocreomycetidae</taxon>
        <taxon>Hypocreales</taxon>
        <taxon>Nectriaceae</taxon>
        <taxon>Fusarium</taxon>
        <taxon>Fusarium fujikuroi species complex</taxon>
    </lineage>
</organism>
<accession>A0A8H5NJI9</accession>
<gene>
    <name evidence="1" type="ORF">FNAPI_1018</name>
</gene>
<proteinExistence type="predicted"/>
<dbReference type="AlphaFoldDB" id="A0A8H5NJI9"/>
<dbReference type="EMBL" id="JAAOAO010000039">
    <property type="protein sequence ID" value="KAF5566560.1"/>
    <property type="molecule type" value="Genomic_DNA"/>
</dbReference>
<keyword evidence="1" id="KW-0808">Transferase</keyword>
<name>A0A8H5NJI9_9HYPO</name>
<protein>
    <submittedName>
        <fullName evidence="1">Shikimate kinase</fullName>
    </submittedName>
</protein>
<evidence type="ECO:0000313" key="2">
    <source>
        <dbReference type="Proteomes" id="UP000574317"/>
    </source>
</evidence>
<evidence type="ECO:0000313" key="1">
    <source>
        <dbReference type="EMBL" id="KAF5566560.1"/>
    </source>
</evidence>